<proteinExistence type="inferred from homology"/>
<name>A0A919VL12_9ACTN</name>
<evidence type="ECO:0000313" key="7">
    <source>
        <dbReference type="Proteomes" id="UP000681340"/>
    </source>
</evidence>
<evidence type="ECO:0000256" key="2">
    <source>
        <dbReference type="ARBA" id="ARBA00023002"/>
    </source>
</evidence>
<feature type="domain" description="NAD-dependent epimerase/dehydratase" evidence="5">
    <location>
        <begin position="63"/>
        <end position="217"/>
    </location>
</feature>
<feature type="region of interest" description="Disordered" evidence="4">
    <location>
        <begin position="290"/>
        <end position="313"/>
    </location>
</feature>
<dbReference type="PANTHER" id="PTHR43103:SF5">
    <property type="entry name" value="4-EPIMERASE, PUTATIVE (AFU_ORTHOLOGUE AFUA_7G00360)-RELATED"/>
    <property type="match status" value="1"/>
</dbReference>
<evidence type="ECO:0000256" key="3">
    <source>
        <dbReference type="ARBA" id="ARBA00023027"/>
    </source>
</evidence>
<dbReference type="EMBL" id="BOQL01000021">
    <property type="protein sequence ID" value="GIM67151.1"/>
    <property type="molecule type" value="Genomic_DNA"/>
</dbReference>
<dbReference type="InterPro" id="IPR036291">
    <property type="entry name" value="NAD(P)-bd_dom_sf"/>
</dbReference>
<dbReference type="GO" id="GO:0016491">
    <property type="term" value="F:oxidoreductase activity"/>
    <property type="evidence" value="ECO:0007669"/>
    <property type="project" value="UniProtKB-KW"/>
</dbReference>
<evidence type="ECO:0000259" key="5">
    <source>
        <dbReference type="Pfam" id="PF01370"/>
    </source>
</evidence>
<accession>A0A919VL12</accession>
<evidence type="ECO:0000256" key="1">
    <source>
        <dbReference type="ARBA" id="ARBA00007637"/>
    </source>
</evidence>
<gene>
    <name evidence="6" type="ORF">Aau02nite_26120</name>
</gene>
<protein>
    <submittedName>
        <fullName evidence="6">NAD-dependent dehydratase</fullName>
    </submittedName>
</protein>
<evidence type="ECO:0000313" key="6">
    <source>
        <dbReference type="EMBL" id="GIM67151.1"/>
    </source>
</evidence>
<sequence>MIRVAGGFLLDDRGVGGSALVGRSALTAALLTVSGSATPPGRMVVLVRHGVAPMGHTGPMAVILLTGASGSIGHMLRERLGHHELRLTDVRAGEGVEALDVTDAAAVGRACRGVDAVVHLGGIAGEGPFEDVLAVNVRGTERVLQAAHEAGVPRVVLASSNHAAGLYERADAGPEGLADDVPPRPDSYYGWSKAAMESLGRLYHDRYGIHVICLRIGSCTEQPGDPRDLSVWLSPDDAARLVEASLTATGWRLVWGVSANTRRWWSPAGGQAIGYQPQDDAERWAATVGEPDLNRPEHRLVGGTMPAKPLGKP</sequence>
<dbReference type="Pfam" id="PF01370">
    <property type="entry name" value="Epimerase"/>
    <property type="match status" value="1"/>
</dbReference>
<reference evidence="6" key="1">
    <citation type="submission" date="2021-03" db="EMBL/GenBank/DDBJ databases">
        <title>Whole genome shotgun sequence of Actinoplanes auranticolor NBRC 12245.</title>
        <authorList>
            <person name="Komaki H."/>
            <person name="Tamura T."/>
        </authorList>
    </citation>
    <scope>NUCLEOTIDE SEQUENCE</scope>
    <source>
        <strain evidence="6">NBRC 12245</strain>
    </source>
</reference>
<dbReference type="InterPro" id="IPR001509">
    <property type="entry name" value="Epimerase_deHydtase"/>
</dbReference>
<dbReference type="SUPFAM" id="SSF51735">
    <property type="entry name" value="NAD(P)-binding Rossmann-fold domains"/>
    <property type="match status" value="1"/>
</dbReference>
<keyword evidence="7" id="KW-1185">Reference proteome</keyword>
<keyword evidence="3" id="KW-0520">NAD</keyword>
<keyword evidence="2" id="KW-0560">Oxidoreductase</keyword>
<dbReference type="CDD" id="cd08946">
    <property type="entry name" value="SDR_e"/>
    <property type="match status" value="1"/>
</dbReference>
<comment type="similarity">
    <text evidence="1">Belongs to the NAD(P)-dependent epimerase/dehydratase family.</text>
</comment>
<comment type="caution">
    <text evidence="6">The sequence shown here is derived from an EMBL/GenBank/DDBJ whole genome shotgun (WGS) entry which is preliminary data.</text>
</comment>
<dbReference type="Proteomes" id="UP000681340">
    <property type="component" value="Unassembled WGS sequence"/>
</dbReference>
<evidence type="ECO:0000256" key="4">
    <source>
        <dbReference type="SAM" id="MobiDB-lite"/>
    </source>
</evidence>
<dbReference type="PANTHER" id="PTHR43103">
    <property type="entry name" value="NUCLEOSIDE-DIPHOSPHATE-SUGAR EPIMERASE"/>
    <property type="match status" value="1"/>
</dbReference>
<organism evidence="6 7">
    <name type="scientific">Actinoplanes auranticolor</name>
    <dbReference type="NCBI Taxonomy" id="47988"/>
    <lineage>
        <taxon>Bacteria</taxon>
        <taxon>Bacillati</taxon>
        <taxon>Actinomycetota</taxon>
        <taxon>Actinomycetes</taxon>
        <taxon>Micromonosporales</taxon>
        <taxon>Micromonosporaceae</taxon>
        <taxon>Actinoplanes</taxon>
    </lineage>
</organism>
<dbReference type="Gene3D" id="3.40.50.720">
    <property type="entry name" value="NAD(P)-binding Rossmann-like Domain"/>
    <property type="match status" value="1"/>
</dbReference>
<dbReference type="AlphaFoldDB" id="A0A919VL12"/>